<evidence type="ECO:0000256" key="1">
    <source>
        <dbReference type="ARBA" id="ARBA00004141"/>
    </source>
</evidence>
<sequence length="340" mass="36999">MVAVSFVAAILWTPLLTAWLYKKQLWRKRVRTHAPDGSPTPIFAKLHGEREVSVPRMGGLLIWITVLAVTLVFWILSQWQDFGFINKLNFLSRSQTWLPLFTLVAASLLGFADDWLQVSGKGGYIAGGIRLRHRILLVAAIGAVGAWWFYERLGVSALAVPYVGVVEIGWLMMPFFVLVMLATFSGGVVDGLDGLAGGVFATMFSAYGIIALVQNQIDLAAFSGAIVGSLLAFLWFNIPPARFYAGETGILGLTATLTVVAFLTGAVLVLPIIGIVLVVEAGSVIVQLLSKRIRKKKIFLSTPLHHHFEALGWPPYKVTMRLWVVSSVAAGLGVAVHLFA</sequence>
<feature type="transmembrane region" description="Helical" evidence="6">
    <location>
        <begin position="194"/>
        <end position="213"/>
    </location>
</feature>
<dbReference type="Pfam" id="PF00953">
    <property type="entry name" value="Glycos_transf_4"/>
    <property type="match status" value="1"/>
</dbReference>
<dbReference type="GO" id="GO:0071555">
    <property type="term" value="P:cell wall organization"/>
    <property type="evidence" value="ECO:0007669"/>
    <property type="project" value="TreeGrafter"/>
</dbReference>
<evidence type="ECO:0000256" key="2">
    <source>
        <dbReference type="ARBA" id="ARBA00022679"/>
    </source>
</evidence>
<dbReference type="GO" id="GO:0044038">
    <property type="term" value="P:cell wall macromolecule biosynthetic process"/>
    <property type="evidence" value="ECO:0007669"/>
    <property type="project" value="TreeGrafter"/>
</dbReference>
<dbReference type="PANTHER" id="PTHR22926">
    <property type="entry name" value="PHOSPHO-N-ACETYLMURAMOYL-PENTAPEPTIDE-TRANSFERASE"/>
    <property type="match status" value="1"/>
</dbReference>
<evidence type="ECO:0000256" key="6">
    <source>
        <dbReference type="SAM" id="Phobius"/>
    </source>
</evidence>
<dbReference type="GO" id="GO:0005886">
    <property type="term" value="C:plasma membrane"/>
    <property type="evidence" value="ECO:0007669"/>
    <property type="project" value="TreeGrafter"/>
</dbReference>
<evidence type="ECO:0000256" key="4">
    <source>
        <dbReference type="ARBA" id="ARBA00022989"/>
    </source>
</evidence>
<reference evidence="7 8" key="1">
    <citation type="journal article" date="2016" name="Nat. Commun.">
        <title>Thousands of microbial genomes shed light on interconnected biogeochemical processes in an aquifer system.</title>
        <authorList>
            <person name="Anantharaman K."/>
            <person name="Brown C.T."/>
            <person name="Hug L.A."/>
            <person name="Sharon I."/>
            <person name="Castelle C.J."/>
            <person name="Probst A.J."/>
            <person name="Thomas B.C."/>
            <person name="Singh A."/>
            <person name="Wilkins M.J."/>
            <person name="Karaoz U."/>
            <person name="Brodie E.L."/>
            <person name="Williams K.H."/>
            <person name="Hubbard S.S."/>
            <person name="Banfield J.F."/>
        </authorList>
    </citation>
    <scope>NUCLEOTIDE SEQUENCE [LARGE SCALE GENOMIC DNA]</scope>
</reference>
<gene>
    <name evidence="7" type="ORF">A2806_00210</name>
</gene>
<keyword evidence="5 6" id="KW-0472">Membrane</keyword>
<keyword evidence="4 6" id="KW-1133">Transmembrane helix</keyword>
<dbReference type="GO" id="GO:0008963">
    <property type="term" value="F:phospho-N-acetylmuramoyl-pentapeptide-transferase activity"/>
    <property type="evidence" value="ECO:0007669"/>
    <property type="project" value="InterPro"/>
</dbReference>
<feature type="transmembrane region" description="Helical" evidence="6">
    <location>
        <begin position="219"/>
        <end position="236"/>
    </location>
</feature>
<dbReference type="EMBL" id="MHSS01000005">
    <property type="protein sequence ID" value="OHA48574.1"/>
    <property type="molecule type" value="Genomic_DNA"/>
</dbReference>
<proteinExistence type="predicted"/>
<dbReference type="Proteomes" id="UP000177629">
    <property type="component" value="Unassembled WGS sequence"/>
</dbReference>
<evidence type="ECO:0000313" key="8">
    <source>
        <dbReference type="Proteomes" id="UP000177629"/>
    </source>
</evidence>
<dbReference type="STRING" id="1802362.A2806_00210"/>
<dbReference type="InterPro" id="IPR003524">
    <property type="entry name" value="PNAcMuramoyl-5peptid_Trfase"/>
</dbReference>
<keyword evidence="2" id="KW-0808">Transferase</keyword>
<feature type="transmembrane region" description="Helical" evidence="6">
    <location>
        <begin position="6"/>
        <end position="21"/>
    </location>
</feature>
<keyword evidence="3 6" id="KW-0812">Transmembrane</keyword>
<dbReference type="PANTHER" id="PTHR22926:SF5">
    <property type="entry name" value="PHOSPHO-N-ACETYLMURAMOYL-PENTAPEPTIDE-TRANSFERASE HOMOLOG"/>
    <property type="match status" value="1"/>
</dbReference>
<dbReference type="InterPro" id="IPR000715">
    <property type="entry name" value="Glycosyl_transferase_4"/>
</dbReference>
<protein>
    <submittedName>
        <fullName evidence="7">Uncharacterized protein</fullName>
    </submittedName>
</protein>
<feature type="transmembrane region" description="Helical" evidence="6">
    <location>
        <begin position="243"/>
        <end position="263"/>
    </location>
</feature>
<comment type="caution">
    <text evidence="7">The sequence shown here is derived from an EMBL/GenBank/DDBJ whole genome shotgun (WGS) entry which is preliminary data.</text>
</comment>
<dbReference type="AlphaFoldDB" id="A0A1G2PJR6"/>
<feature type="transmembrane region" description="Helical" evidence="6">
    <location>
        <begin position="57"/>
        <end position="76"/>
    </location>
</feature>
<evidence type="ECO:0000313" key="7">
    <source>
        <dbReference type="EMBL" id="OHA48574.1"/>
    </source>
</evidence>
<accession>A0A1G2PJR6</accession>
<evidence type="ECO:0000256" key="5">
    <source>
        <dbReference type="ARBA" id="ARBA00023136"/>
    </source>
</evidence>
<dbReference type="CDD" id="cd06852">
    <property type="entry name" value="GT_MraY"/>
    <property type="match status" value="1"/>
</dbReference>
<evidence type="ECO:0000256" key="3">
    <source>
        <dbReference type="ARBA" id="ARBA00022692"/>
    </source>
</evidence>
<feature type="transmembrane region" description="Helical" evidence="6">
    <location>
        <begin position="162"/>
        <end position="182"/>
    </location>
</feature>
<feature type="transmembrane region" description="Helical" evidence="6">
    <location>
        <begin position="133"/>
        <end position="150"/>
    </location>
</feature>
<feature type="transmembrane region" description="Helical" evidence="6">
    <location>
        <begin position="96"/>
        <end position="112"/>
    </location>
</feature>
<organism evidence="7 8">
    <name type="scientific">Candidatus Terrybacteria bacterium RIFCSPHIGHO2_01_FULL_48_17</name>
    <dbReference type="NCBI Taxonomy" id="1802362"/>
    <lineage>
        <taxon>Bacteria</taxon>
        <taxon>Candidatus Terryibacteriota</taxon>
    </lineage>
</organism>
<feature type="transmembrane region" description="Helical" evidence="6">
    <location>
        <begin position="322"/>
        <end position="339"/>
    </location>
</feature>
<name>A0A1G2PJR6_9BACT</name>
<feature type="transmembrane region" description="Helical" evidence="6">
    <location>
        <begin position="269"/>
        <end position="289"/>
    </location>
</feature>
<comment type="subcellular location">
    <subcellularLocation>
        <location evidence="1">Membrane</location>
        <topology evidence="1">Multi-pass membrane protein</topology>
    </subcellularLocation>
</comment>